<name>A0A7X0PDI5_9BURK</name>
<comment type="caution">
    <text evidence="1">The sequence shown here is derived from an EMBL/GenBank/DDBJ whole genome shotgun (WGS) entry which is preliminary data.</text>
</comment>
<protein>
    <submittedName>
        <fullName evidence="1">Uncharacterized protein</fullName>
    </submittedName>
</protein>
<dbReference type="Proteomes" id="UP000575083">
    <property type="component" value="Unassembled WGS sequence"/>
</dbReference>
<evidence type="ECO:0000313" key="2">
    <source>
        <dbReference type="Proteomes" id="UP000575083"/>
    </source>
</evidence>
<evidence type="ECO:0000313" key="1">
    <source>
        <dbReference type="EMBL" id="MBB6559566.1"/>
    </source>
</evidence>
<gene>
    <name evidence="1" type="ORF">HNP48_002233</name>
</gene>
<dbReference type="EMBL" id="JACHLK010000003">
    <property type="protein sequence ID" value="MBB6559566.1"/>
    <property type="molecule type" value="Genomic_DNA"/>
</dbReference>
<reference evidence="1 2" key="1">
    <citation type="submission" date="2020-08" db="EMBL/GenBank/DDBJ databases">
        <title>Functional genomics of gut bacteria from endangered species of beetles.</title>
        <authorList>
            <person name="Carlos-Shanley C."/>
        </authorList>
    </citation>
    <scope>NUCLEOTIDE SEQUENCE [LARGE SCALE GENOMIC DNA]</scope>
    <source>
        <strain evidence="1 2">S00198</strain>
    </source>
</reference>
<proteinExistence type="predicted"/>
<keyword evidence="2" id="KW-1185">Reference proteome</keyword>
<organism evidence="1 2">
    <name type="scientific">Acidovorax soli</name>
    <dbReference type="NCBI Taxonomy" id="592050"/>
    <lineage>
        <taxon>Bacteria</taxon>
        <taxon>Pseudomonadati</taxon>
        <taxon>Pseudomonadota</taxon>
        <taxon>Betaproteobacteria</taxon>
        <taxon>Burkholderiales</taxon>
        <taxon>Comamonadaceae</taxon>
        <taxon>Acidovorax</taxon>
    </lineage>
</organism>
<sequence>MYGWLHYRRTPTDDYGKRWEAHLLDKQGGKGLILPLYRARLSQIDGVCHIVGTEEGGRTNTKAKPSLWKQSWLCAIDPSHALPLLDKVCLDPGDPYSRELDNLIEDPYEPYRYAG</sequence>
<dbReference type="AlphaFoldDB" id="A0A7X0PDI5"/>
<dbReference type="RefSeq" id="WP_184856962.1">
    <property type="nucleotide sequence ID" value="NZ_JACHLK010000003.1"/>
</dbReference>
<accession>A0A7X0PDI5</accession>